<evidence type="ECO:0000256" key="2">
    <source>
        <dbReference type="HAMAP-Rule" id="MF_02087"/>
    </source>
</evidence>
<dbReference type="InterPro" id="IPR011078">
    <property type="entry name" value="PyrdxlP_homeostasis"/>
</dbReference>
<protein>
    <recommendedName>
        <fullName evidence="2">Pyridoxal phosphate homeostasis protein</fullName>
        <shortName evidence="2">PLP homeostasis protein</shortName>
    </recommendedName>
</protein>
<sequence length="233" mass="25843">MLNNTTMAERVAQIRNRIDQACARAGRYPREVTLLPVSKTFDVAAIREAIALGFTRFGENRTQEIAQKAPLLGDCDVQWVVIGQLQTNKAKEVAKFAHELQSLDRLELAEALDRRLQQEGRAIDVLVQVKTSPEETKSGLEPSELFTFLRQLANYQTLRVQGLMTMAVLSEDTQAVRACFAQLKQLQARAREEAIAGVSLERLSMGMSGDFEIAIEEGSTEVRVGSAIFGSRS</sequence>
<comment type="similarity">
    <text evidence="2 4">Belongs to the pyridoxal phosphate-binding protein YggS/PROSC family.</text>
</comment>
<dbReference type="Gene3D" id="3.20.20.10">
    <property type="entry name" value="Alanine racemase"/>
    <property type="match status" value="1"/>
</dbReference>
<dbReference type="RefSeq" id="WP_259660246.1">
    <property type="nucleotide sequence ID" value="NZ_JAHXRI010000006.1"/>
</dbReference>
<comment type="function">
    <text evidence="2">Pyridoxal 5'-phosphate (PLP)-binding protein, which is involved in PLP homeostasis.</text>
</comment>
<reference evidence="6" key="1">
    <citation type="submission" date="2021-07" db="EMBL/GenBank/DDBJ databases">
        <title>New genus and species of the family Alcaligenaceae.</title>
        <authorList>
            <person name="Hahn M.W."/>
        </authorList>
    </citation>
    <scope>NUCLEOTIDE SEQUENCE</scope>
    <source>
        <strain evidence="6">LF4-65</strain>
    </source>
</reference>
<dbReference type="HAMAP" id="MF_02087">
    <property type="entry name" value="PLP_homeostasis"/>
    <property type="match status" value="1"/>
</dbReference>
<evidence type="ECO:0000256" key="3">
    <source>
        <dbReference type="PIRSR" id="PIRSR004848-1"/>
    </source>
</evidence>
<dbReference type="PANTHER" id="PTHR10146">
    <property type="entry name" value="PROLINE SYNTHETASE CO-TRANSCRIBED BACTERIAL HOMOLOG PROTEIN"/>
    <property type="match status" value="1"/>
</dbReference>
<feature type="domain" description="Alanine racemase N-terminal" evidence="5">
    <location>
        <begin position="12"/>
        <end position="232"/>
    </location>
</feature>
<comment type="cofactor">
    <cofactor evidence="3">
        <name>pyridoxal 5'-phosphate</name>
        <dbReference type="ChEBI" id="CHEBI:597326"/>
    </cofactor>
</comment>
<evidence type="ECO:0000259" key="5">
    <source>
        <dbReference type="Pfam" id="PF01168"/>
    </source>
</evidence>
<name>A0A953NAQ5_9BURK</name>
<dbReference type="InterPro" id="IPR001608">
    <property type="entry name" value="Ala_racemase_N"/>
</dbReference>
<evidence type="ECO:0000256" key="4">
    <source>
        <dbReference type="RuleBase" id="RU004514"/>
    </source>
</evidence>
<dbReference type="PIRSF" id="PIRSF004848">
    <property type="entry name" value="YBL036c_PLPDEIII"/>
    <property type="match status" value="1"/>
</dbReference>
<dbReference type="AlphaFoldDB" id="A0A953NAQ5"/>
<dbReference type="SUPFAM" id="SSF51419">
    <property type="entry name" value="PLP-binding barrel"/>
    <property type="match status" value="1"/>
</dbReference>
<dbReference type="Proteomes" id="UP000739565">
    <property type="component" value="Unassembled WGS sequence"/>
</dbReference>
<dbReference type="EMBL" id="JAHXRI010000006">
    <property type="protein sequence ID" value="MBZ1349830.1"/>
    <property type="molecule type" value="Genomic_DNA"/>
</dbReference>
<accession>A0A953NAQ5</accession>
<evidence type="ECO:0000256" key="1">
    <source>
        <dbReference type="ARBA" id="ARBA00022898"/>
    </source>
</evidence>
<feature type="modified residue" description="N6-(pyridoxal phosphate)lysine" evidence="2 3">
    <location>
        <position position="39"/>
    </location>
</feature>
<dbReference type="InterPro" id="IPR029066">
    <property type="entry name" value="PLP-binding_barrel"/>
</dbReference>
<dbReference type="GO" id="GO:0030170">
    <property type="term" value="F:pyridoxal phosphate binding"/>
    <property type="evidence" value="ECO:0007669"/>
    <property type="project" value="UniProtKB-UniRule"/>
</dbReference>
<comment type="caution">
    <text evidence="6">The sequence shown here is derived from an EMBL/GenBank/DDBJ whole genome shotgun (WGS) entry which is preliminary data.</text>
</comment>
<dbReference type="PANTHER" id="PTHR10146:SF14">
    <property type="entry name" value="PYRIDOXAL PHOSPHATE HOMEOSTASIS PROTEIN"/>
    <property type="match status" value="1"/>
</dbReference>
<evidence type="ECO:0000313" key="7">
    <source>
        <dbReference type="Proteomes" id="UP000739565"/>
    </source>
</evidence>
<organism evidence="6 7">
    <name type="scientific">Zwartia hollandica</name>
    <dbReference type="NCBI Taxonomy" id="324606"/>
    <lineage>
        <taxon>Bacteria</taxon>
        <taxon>Pseudomonadati</taxon>
        <taxon>Pseudomonadota</taxon>
        <taxon>Betaproteobacteria</taxon>
        <taxon>Burkholderiales</taxon>
        <taxon>Alcaligenaceae</taxon>
        <taxon>Zwartia</taxon>
    </lineage>
</organism>
<gene>
    <name evidence="6" type="ORF">KZZ10_04155</name>
</gene>
<dbReference type="CDD" id="cd00635">
    <property type="entry name" value="PLPDE_III_YBL036c_like"/>
    <property type="match status" value="1"/>
</dbReference>
<dbReference type="FunFam" id="3.20.20.10:FF:000018">
    <property type="entry name" value="Pyridoxal phosphate homeostasis protein"/>
    <property type="match status" value="1"/>
</dbReference>
<dbReference type="NCBIfam" id="TIGR00044">
    <property type="entry name" value="YggS family pyridoxal phosphate-dependent enzyme"/>
    <property type="match status" value="1"/>
</dbReference>
<keyword evidence="7" id="KW-1185">Reference proteome</keyword>
<keyword evidence="1 2" id="KW-0663">Pyridoxal phosphate</keyword>
<proteinExistence type="inferred from homology"/>
<dbReference type="Pfam" id="PF01168">
    <property type="entry name" value="Ala_racemase_N"/>
    <property type="match status" value="1"/>
</dbReference>
<evidence type="ECO:0000313" key="6">
    <source>
        <dbReference type="EMBL" id="MBZ1349830.1"/>
    </source>
</evidence>